<sequence>MTSLRQILERVGQRKSDSLYEVEDLTLGLDQGQNREITSDLLNSRNYYADIVEDLDEGILGWTRNTGRSTPTGPPPIGLNLRRTS</sequence>
<organism evidence="2">
    <name type="scientific">Desulfurivibrio alkaliphilus</name>
    <dbReference type="NCBI Taxonomy" id="427923"/>
    <lineage>
        <taxon>Bacteria</taxon>
        <taxon>Pseudomonadati</taxon>
        <taxon>Thermodesulfobacteriota</taxon>
        <taxon>Desulfobulbia</taxon>
        <taxon>Desulfobulbales</taxon>
        <taxon>Desulfobulbaceae</taxon>
        <taxon>Desulfurivibrio</taxon>
    </lineage>
</organism>
<proteinExistence type="predicted"/>
<evidence type="ECO:0000256" key="1">
    <source>
        <dbReference type="SAM" id="MobiDB-lite"/>
    </source>
</evidence>
<dbReference type="AlphaFoldDB" id="A0A7C2TKW1"/>
<evidence type="ECO:0000313" key="2">
    <source>
        <dbReference type="EMBL" id="HET98041.1"/>
    </source>
</evidence>
<reference evidence="2" key="1">
    <citation type="journal article" date="2020" name="mSystems">
        <title>Genome- and Community-Level Interaction Insights into Carbon Utilization and Element Cycling Functions of Hydrothermarchaeota in Hydrothermal Sediment.</title>
        <authorList>
            <person name="Zhou Z."/>
            <person name="Liu Y."/>
            <person name="Xu W."/>
            <person name="Pan J."/>
            <person name="Luo Z.H."/>
            <person name="Li M."/>
        </authorList>
    </citation>
    <scope>NUCLEOTIDE SEQUENCE [LARGE SCALE GENOMIC DNA]</scope>
    <source>
        <strain evidence="2">SpSt-1224</strain>
    </source>
</reference>
<name>A0A7C2TKW1_9BACT</name>
<comment type="caution">
    <text evidence="2">The sequence shown here is derived from an EMBL/GenBank/DDBJ whole genome shotgun (WGS) entry which is preliminary data.</text>
</comment>
<dbReference type="Proteomes" id="UP000885986">
    <property type="component" value="Unassembled WGS sequence"/>
</dbReference>
<accession>A0A7C2TKW1</accession>
<gene>
    <name evidence="2" type="ORF">ENN98_05010</name>
</gene>
<protein>
    <submittedName>
        <fullName evidence="2">Uncharacterized protein</fullName>
    </submittedName>
</protein>
<feature type="region of interest" description="Disordered" evidence="1">
    <location>
        <begin position="63"/>
        <end position="85"/>
    </location>
</feature>
<dbReference type="EMBL" id="DSDS01000113">
    <property type="protein sequence ID" value="HET98041.1"/>
    <property type="molecule type" value="Genomic_DNA"/>
</dbReference>